<gene>
    <name evidence="1" type="ORF">RAG0_02580</name>
</gene>
<evidence type="ECO:0000313" key="2">
    <source>
        <dbReference type="Proteomes" id="UP000178912"/>
    </source>
</evidence>
<keyword evidence="2" id="KW-1185">Reference proteome</keyword>
<protein>
    <recommendedName>
        <fullName evidence="3">Glucose-methanol-choline oxidoreductase N-terminal domain-containing protein</fullName>
    </recommendedName>
</protein>
<accession>A0A1E1K1R2</accession>
<dbReference type="InterPro" id="IPR036188">
    <property type="entry name" value="FAD/NAD-bd_sf"/>
</dbReference>
<name>A0A1E1K1R2_9HELO</name>
<sequence>MTCVGKKHLRFPEFSSLLGAVVVWKLHEDDHLAFPAQNGEGSFAVVQPQASGFDCLMDRKLGRKRDRGSIYPLRTRKDHFANHETILTAGSFSPQLIMPCIRHLSTFPLEKLSMKVIKDLSGTGQNMKDHHPVIFFMALMRSKFPCTMSFEAERSTQLRSDCHVTVSTRSYSP</sequence>
<organism evidence="1 2">
    <name type="scientific">Rhynchosporium agropyri</name>
    <dbReference type="NCBI Taxonomy" id="914238"/>
    <lineage>
        <taxon>Eukaryota</taxon>
        <taxon>Fungi</taxon>
        <taxon>Dikarya</taxon>
        <taxon>Ascomycota</taxon>
        <taxon>Pezizomycotina</taxon>
        <taxon>Leotiomycetes</taxon>
        <taxon>Helotiales</taxon>
        <taxon>Ploettnerulaceae</taxon>
        <taxon>Rhynchosporium</taxon>
    </lineage>
</organism>
<proteinExistence type="predicted"/>
<evidence type="ECO:0000313" key="1">
    <source>
        <dbReference type="EMBL" id="CZS92055.1"/>
    </source>
</evidence>
<dbReference type="Proteomes" id="UP000178912">
    <property type="component" value="Unassembled WGS sequence"/>
</dbReference>
<evidence type="ECO:0008006" key="3">
    <source>
        <dbReference type="Google" id="ProtNLM"/>
    </source>
</evidence>
<dbReference type="Gene3D" id="3.50.50.60">
    <property type="entry name" value="FAD/NAD(P)-binding domain"/>
    <property type="match status" value="1"/>
</dbReference>
<reference evidence="2" key="1">
    <citation type="submission" date="2016-03" db="EMBL/GenBank/DDBJ databases">
        <authorList>
            <person name="Guldener U."/>
        </authorList>
    </citation>
    <scope>NUCLEOTIDE SEQUENCE [LARGE SCALE GENOMIC DNA]</scope>
    <source>
        <strain evidence="2">04CH-RAC-A.6.1</strain>
    </source>
</reference>
<dbReference type="AlphaFoldDB" id="A0A1E1K1R2"/>
<dbReference type="EMBL" id="FJUX01000011">
    <property type="protein sequence ID" value="CZS92055.1"/>
    <property type="molecule type" value="Genomic_DNA"/>
</dbReference>